<name>A0A3M8P3K4_9BACL</name>
<sequence>MIGLEHIAKEFKLEYKKVAEIAGVSSQTVQDWLKERRKIPHKRLEILSAHFGLPKQYFQKDLSYGEREEVYLHYLKGISEEIDAPVYNEDNEVIGSYKRDAYEKEIQYLEEKKRDGEKKQAVIKKLEIVLNMESNEAALLSKTSNLDIINETLQIMQNEKVVDHFSVIVFLLNYNYALGGKAITKIEPELRGFAEDVLNLMKKHNLTK</sequence>
<protein>
    <recommendedName>
        <fullName evidence="1">HTH cro/C1-type domain-containing protein</fullName>
    </recommendedName>
</protein>
<evidence type="ECO:0000313" key="2">
    <source>
        <dbReference type="EMBL" id="RNF38267.1"/>
    </source>
</evidence>
<dbReference type="PROSITE" id="PS50943">
    <property type="entry name" value="HTH_CROC1"/>
    <property type="match status" value="1"/>
</dbReference>
<evidence type="ECO:0000313" key="3">
    <source>
        <dbReference type="Proteomes" id="UP000275473"/>
    </source>
</evidence>
<comment type="caution">
    <text evidence="2">The sequence shown here is derived from an EMBL/GenBank/DDBJ whole genome shotgun (WGS) entry which is preliminary data.</text>
</comment>
<dbReference type="GO" id="GO:0003677">
    <property type="term" value="F:DNA binding"/>
    <property type="evidence" value="ECO:0007669"/>
    <property type="project" value="InterPro"/>
</dbReference>
<dbReference type="CDD" id="cd00093">
    <property type="entry name" value="HTH_XRE"/>
    <property type="match status" value="1"/>
</dbReference>
<dbReference type="AlphaFoldDB" id="A0A3M8P3K4"/>
<dbReference type="RefSeq" id="WP_123166562.1">
    <property type="nucleotide sequence ID" value="NZ_RIAX01000018.1"/>
</dbReference>
<dbReference type="InterPro" id="IPR010982">
    <property type="entry name" value="Lambda_DNA-bd_dom_sf"/>
</dbReference>
<organism evidence="2 3">
    <name type="scientific">Planococcus salinus</name>
    <dbReference type="NCBI Taxonomy" id="1848460"/>
    <lineage>
        <taxon>Bacteria</taxon>
        <taxon>Bacillati</taxon>
        <taxon>Bacillota</taxon>
        <taxon>Bacilli</taxon>
        <taxon>Bacillales</taxon>
        <taxon>Caryophanaceae</taxon>
        <taxon>Planococcus</taxon>
    </lineage>
</organism>
<evidence type="ECO:0000259" key="1">
    <source>
        <dbReference type="PROSITE" id="PS50943"/>
    </source>
</evidence>
<feature type="domain" description="HTH cro/C1-type" evidence="1">
    <location>
        <begin position="16"/>
        <end position="58"/>
    </location>
</feature>
<dbReference type="EMBL" id="RIAX01000018">
    <property type="protein sequence ID" value="RNF38267.1"/>
    <property type="molecule type" value="Genomic_DNA"/>
</dbReference>
<dbReference type="InterPro" id="IPR001387">
    <property type="entry name" value="Cro/C1-type_HTH"/>
</dbReference>
<accession>A0A3M8P3K4</accession>
<dbReference type="Gene3D" id="1.10.260.40">
    <property type="entry name" value="lambda repressor-like DNA-binding domains"/>
    <property type="match status" value="1"/>
</dbReference>
<dbReference type="Proteomes" id="UP000275473">
    <property type="component" value="Unassembled WGS sequence"/>
</dbReference>
<proteinExistence type="predicted"/>
<keyword evidence="3" id="KW-1185">Reference proteome</keyword>
<gene>
    <name evidence="2" type="ORF">EEX84_15515</name>
</gene>
<reference evidence="2 3" key="1">
    <citation type="journal article" date="2018" name="Int. J. Syst. Evol. Microbiol.">
        <title>Planococcus salinus sp. nov., a moderately halophilic bacterium isolated from a saline-alkali soil.</title>
        <authorList>
            <person name="Gan L."/>
        </authorList>
    </citation>
    <scope>NUCLEOTIDE SEQUENCE [LARGE SCALE GENOMIC DNA]</scope>
    <source>
        <strain evidence="2 3">LCB217</strain>
    </source>
</reference>
<dbReference type="SUPFAM" id="SSF47413">
    <property type="entry name" value="lambda repressor-like DNA-binding domains"/>
    <property type="match status" value="1"/>
</dbReference>
<dbReference type="OrthoDB" id="1904300at2"/>